<evidence type="ECO:0000256" key="1">
    <source>
        <dbReference type="ARBA" id="ARBA00004651"/>
    </source>
</evidence>
<dbReference type="InterPro" id="IPR036259">
    <property type="entry name" value="MFS_trans_sf"/>
</dbReference>
<feature type="transmembrane region" description="Helical" evidence="7">
    <location>
        <begin position="347"/>
        <end position="371"/>
    </location>
</feature>
<feature type="transmembrane region" description="Helical" evidence="7">
    <location>
        <begin position="113"/>
        <end position="133"/>
    </location>
</feature>
<organism evidence="9 10">
    <name type="scientific">Novosphingobium colocasiae</name>
    <dbReference type="NCBI Taxonomy" id="1256513"/>
    <lineage>
        <taxon>Bacteria</taxon>
        <taxon>Pseudomonadati</taxon>
        <taxon>Pseudomonadota</taxon>
        <taxon>Alphaproteobacteria</taxon>
        <taxon>Sphingomonadales</taxon>
        <taxon>Sphingomonadaceae</taxon>
        <taxon>Novosphingobium</taxon>
    </lineage>
</organism>
<keyword evidence="5 7" id="KW-1133">Transmembrane helix</keyword>
<evidence type="ECO:0000313" key="9">
    <source>
        <dbReference type="EMBL" id="GGY92242.1"/>
    </source>
</evidence>
<dbReference type="InterPro" id="IPR020846">
    <property type="entry name" value="MFS_dom"/>
</dbReference>
<dbReference type="GO" id="GO:0022857">
    <property type="term" value="F:transmembrane transporter activity"/>
    <property type="evidence" value="ECO:0007669"/>
    <property type="project" value="InterPro"/>
</dbReference>
<name>A0A918UCJ9_9SPHN</name>
<feature type="transmembrane region" description="Helical" evidence="7">
    <location>
        <begin position="57"/>
        <end position="78"/>
    </location>
</feature>
<evidence type="ECO:0000313" key="10">
    <source>
        <dbReference type="Proteomes" id="UP000648075"/>
    </source>
</evidence>
<keyword evidence="6 7" id="KW-0472">Membrane</keyword>
<evidence type="ECO:0000256" key="7">
    <source>
        <dbReference type="SAM" id="Phobius"/>
    </source>
</evidence>
<feature type="domain" description="Major facilitator superfamily (MFS) profile" evidence="8">
    <location>
        <begin position="20"/>
        <end position="404"/>
    </location>
</feature>
<evidence type="ECO:0000256" key="6">
    <source>
        <dbReference type="ARBA" id="ARBA00023136"/>
    </source>
</evidence>
<reference evidence="9" key="1">
    <citation type="journal article" date="2014" name="Int. J. Syst. Evol. Microbiol.">
        <title>Complete genome sequence of Corynebacterium casei LMG S-19264T (=DSM 44701T), isolated from a smear-ripened cheese.</title>
        <authorList>
            <consortium name="US DOE Joint Genome Institute (JGI-PGF)"/>
            <person name="Walter F."/>
            <person name="Albersmeier A."/>
            <person name="Kalinowski J."/>
            <person name="Ruckert C."/>
        </authorList>
    </citation>
    <scope>NUCLEOTIDE SEQUENCE</scope>
    <source>
        <strain evidence="9">KCTC 32255</strain>
    </source>
</reference>
<dbReference type="Gene3D" id="1.20.1250.20">
    <property type="entry name" value="MFS general substrate transporter like domains"/>
    <property type="match status" value="1"/>
</dbReference>
<evidence type="ECO:0000256" key="2">
    <source>
        <dbReference type="ARBA" id="ARBA00022448"/>
    </source>
</evidence>
<accession>A0A918UCJ9</accession>
<dbReference type="EMBL" id="BMZA01000001">
    <property type="protein sequence ID" value="GGY92242.1"/>
    <property type="molecule type" value="Genomic_DNA"/>
</dbReference>
<feature type="transmembrane region" description="Helical" evidence="7">
    <location>
        <begin position="288"/>
        <end position="310"/>
    </location>
</feature>
<dbReference type="InterPro" id="IPR010290">
    <property type="entry name" value="TM_effector"/>
</dbReference>
<feature type="transmembrane region" description="Helical" evidence="7">
    <location>
        <begin position="23"/>
        <end position="45"/>
    </location>
</feature>
<keyword evidence="3" id="KW-1003">Cell membrane</keyword>
<dbReference type="PROSITE" id="PS50850">
    <property type="entry name" value="MFS"/>
    <property type="match status" value="1"/>
</dbReference>
<feature type="transmembrane region" description="Helical" evidence="7">
    <location>
        <begin position="175"/>
        <end position="198"/>
    </location>
</feature>
<dbReference type="AlphaFoldDB" id="A0A918UCJ9"/>
<protein>
    <recommendedName>
        <fullName evidence="8">Major facilitator superfamily (MFS) profile domain-containing protein</fullName>
    </recommendedName>
</protein>
<dbReference type="Pfam" id="PF05977">
    <property type="entry name" value="MFS_3"/>
    <property type="match status" value="1"/>
</dbReference>
<dbReference type="PANTHER" id="PTHR23513:SF11">
    <property type="entry name" value="STAPHYLOFERRIN A TRANSPORTER"/>
    <property type="match status" value="1"/>
</dbReference>
<dbReference type="SUPFAM" id="SSF103473">
    <property type="entry name" value="MFS general substrate transporter"/>
    <property type="match status" value="1"/>
</dbReference>
<reference evidence="9" key="2">
    <citation type="submission" date="2020-09" db="EMBL/GenBank/DDBJ databases">
        <authorList>
            <person name="Sun Q."/>
            <person name="Kim S."/>
        </authorList>
    </citation>
    <scope>NUCLEOTIDE SEQUENCE</scope>
    <source>
        <strain evidence="9">KCTC 32255</strain>
    </source>
</reference>
<comment type="caution">
    <text evidence="9">The sequence shown here is derived from an EMBL/GenBank/DDBJ whole genome shotgun (WGS) entry which is preliminary data.</text>
</comment>
<comment type="subcellular location">
    <subcellularLocation>
        <location evidence="1">Cell membrane</location>
        <topology evidence="1">Multi-pass membrane protein</topology>
    </subcellularLocation>
</comment>
<feature type="transmembrane region" description="Helical" evidence="7">
    <location>
        <begin position="263"/>
        <end position="281"/>
    </location>
</feature>
<evidence type="ECO:0000259" key="8">
    <source>
        <dbReference type="PROSITE" id="PS50850"/>
    </source>
</evidence>
<keyword evidence="4 7" id="KW-0812">Transmembrane</keyword>
<dbReference type="PANTHER" id="PTHR23513">
    <property type="entry name" value="INTEGRAL MEMBRANE EFFLUX PROTEIN-RELATED"/>
    <property type="match status" value="1"/>
</dbReference>
<sequence length="414" mass="43408">MTDAAAPELPTTFSPLRYPVFRAIWLANLFSNLGAAMQSVGAAWLMTDLTASNQLVALVQASTVLPILLLGLFAGAIADNHDRRLVMLCSQVGMLAISAVLAIVTYSGLISPMLLLICTLGVGVGTALNAPAWQASVRQQVPPRHLPAAIALNSLSFNVARSIGPALGGLAISLWHVPAVFLLNAVSYVGLIGVLLWWKPPSRAAAKQPMLPAIWIGITHVRGSGPLRAIILRGLALGICMTSFQALLPLVARLSLHGSERDFGLLLGAFGIGSICVIPLLPMMRRWFGIEGVVTSGVILSALALTLAALAHHTPLALLAALFAGAGWATTLVTLNTAMQMRSPDEIFGRCLSIFQAVTFGGMALGSWLWGALADRGGVSFALLISAATLIALQVGLRVRLRLPRVGEGVIPVA</sequence>
<dbReference type="GO" id="GO:0005886">
    <property type="term" value="C:plasma membrane"/>
    <property type="evidence" value="ECO:0007669"/>
    <property type="project" value="UniProtKB-SubCell"/>
</dbReference>
<feature type="transmembrane region" description="Helical" evidence="7">
    <location>
        <begin position="377"/>
        <end position="397"/>
    </location>
</feature>
<dbReference type="Proteomes" id="UP000648075">
    <property type="component" value="Unassembled WGS sequence"/>
</dbReference>
<gene>
    <name evidence="9" type="ORF">GCM10011614_03740</name>
</gene>
<evidence type="ECO:0000256" key="3">
    <source>
        <dbReference type="ARBA" id="ARBA00022475"/>
    </source>
</evidence>
<dbReference type="CDD" id="cd06173">
    <property type="entry name" value="MFS_MefA_like"/>
    <property type="match status" value="1"/>
</dbReference>
<evidence type="ECO:0000256" key="4">
    <source>
        <dbReference type="ARBA" id="ARBA00022692"/>
    </source>
</evidence>
<feature type="transmembrane region" description="Helical" evidence="7">
    <location>
        <begin position="145"/>
        <end position="163"/>
    </location>
</feature>
<feature type="transmembrane region" description="Helical" evidence="7">
    <location>
        <begin position="316"/>
        <end position="335"/>
    </location>
</feature>
<evidence type="ECO:0000256" key="5">
    <source>
        <dbReference type="ARBA" id="ARBA00022989"/>
    </source>
</evidence>
<feature type="transmembrane region" description="Helical" evidence="7">
    <location>
        <begin position="230"/>
        <end position="251"/>
    </location>
</feature>
<keyword evidence="10" id="KW-1185">Reference proteome</keyword>
<proteinExistence type="predicted"/>
<feature type="transmembrane region" description="Helical" evidence="7">
    <location>
        <begin position="85"/>
        <end position="107"/>
    </location>
</feature>
<dbReference type="RefSeq" id="WP_189619384.1">
    <property type="nucleotide sequence ID" value="NZ_BMZA01000001.1"/>
</dbReference>
<keyword evidence="2" id="KW-0813">Transport</keyword>